<evidence type="ECO:0000313" key="1">
    <source>
        <dbReference type="EMBL" id="EKR56325.1"/>
    </source>
</evidence>
<dbReference type="EMBL" id="AHNR02000016">
    <property type="protein sequence ID" value="EKR56325.1"/>
    <property type="molecule type" value="Genomic_DNA"/>
</dbReference>
<evidence type="ECO:0000313" key="2">
    <source>
        <dbReference type="Proteomes" id="UP000001340"/>
    </source>
</evidence>
<dbReference type="Proteomes" id="UP000001340">
    <property type="component" value="Unassembled WGS sequence"/>
</dbReference>
<dbReference type="AlphaFoldDB" id="A0A0E2D8C8"/>
<comment type="caution">
    <text evidence="1">The sequence shown here is derived from an EMBL/GenBank/DDBJ whole genome shotgun (WGS) entry which is preliminary data.</text>
</comment>
<organism evidence="1 2">
    <name type="scientific">Leptospira interrogans str. UI 12758</name>
    <dbReference type="NCBI Taxonomy" id="1049938"/>
    <lineage>
        <taxon>Bacteria</taxon>
        <taxon>Pseudomonadati</taxon>
        <taxon>Spirochaetota</taxon>
        <taxon>Spirochaetia</taxon>
        <taxon>Leptospirales</taxon>
        <taxon>Leptospiraceae</taxon>
        <taxon>Leptospira</taxon>
    </lineage>
</organism>
<reference evidence="1 2" key="1">
    <citation type="submission" date="2012-10" db="EMBL/GenBank/DDBJ databases">
        <authorList>
            <person name="Harkins D.M."/>
            <person name="Durkin A.S."/>
            <person name="Brinkac L.M."/>
            <person name="Haft D.H."/>
            <person name="Selengut J.D."/>
            <person name="Sanka R."/>
            <person name="DePew J."/>
            <person name="Purushe J."/>
            <person name="Chanthongthip A."/>
            <person name="Lattana O."/>
            <person name="Phetsouvanh R."/>
            <person name="Newton P.N."/>
            <person name="Vinetz J.M."/>
            <person name="Sutton G.G."/>
            <person name="Nierman W.C."/>
            <person name="Fouts D.E."/>
        </authorList>
    </citation>
    <scope>NUCLEOTIDE SEQUENCE [LARGE SCALE GENOMIC DNA]</scope>
    <source>
        <strain evidence="1 2">UI 12758</strain>
    </source>
</reference>
<gene>
    <name evidence="1" type="ORF">LEP1GSC105_3391</name>
</gene>
<protein>
    <submittedName>
        <fullName evidence="1">Uncharacterized protein</fullName>
    </submittedName>
</protein>
<dbReference type="NCBIfam" id="NF047513">
    <property type="entry name" value="LIC_13246_fam"/>
    <property type="match status" value="1"/>
</dbReference>
<sequence>MGTAFKEEKMKNTIDSNQEIWMKLISKKDDFIKIVSTLNEFYIPKVHFSKLDQGQKIRIQLVQKKVKNFEVFLKKRNDHEFIIFLKVGDQFTSWIHQDGIGEAKERFLMEGKTDHLVFKFPCIGDLYQKHCSIAQADEMKTLNGKDSA</sequence>
<accession>A0A0E2D8C8</accession>
<name>A0A0E2D8C8_LEPIR</name>
<proteinExistence type="predicted"/>